<accession>A0A4Y2BCX4</accession>
<keyword evidence="2" id="KW-1185">Reference proteome</keyword>
<protein>
    <submittedName>
        <fullName evidence="1">Uncharacterized protein</fullName>
    </submittedName>
</protein>
<dbReference type="AlphaFoldDB" id="A0A4Y2BCX4"/>
<evidence type="ECO:0000313" key="1">
    <source>
        <dbReference type="EMBL" id="GBL88974.1"/>
    </source>
</evidence>
<comment type="caution">
    <text evidence="1">The sequence shown here is derived from an EMBL/GenBank/DDBJ whole genome shotgun (WGS) entry which is preliminary data.</text>
</comment>
<evidence type="ECO:0000313" key="2">
    <source>
        <dbReference type="Proteomes" id="UP000499080"/>
    </source>
</evidence>
<reference evidence="1 2" key="1">
    <citation type="journal article" date="2019" name="Sci. Rep.">
        <title>Orb-weaving spider Araneus ventricosus genome elucidates the spidroin gene catalogue.</title>
        <authorList>
            <person name="Kono N."/>
            <person name="Nakamura H."/>
            <person name="Ohtoshi R."/>
            <person name="Moran D.A.P."/>
            <person name="Shinohara A."/>
            <person name="Yoshida Y."/>
            <person name="Fujiwara M."/>
            <person name="Mori M."/>
            <person name="Tomita M."/>
            <person name="Arakawa K."/>
        </authorList>
    </citation>
    <scope>NUCLEOTIDE SEQUENCE [LARGE SCALE GENOMIC DNA]</scope>
</reference>
<gene>
    <name evidence="1" type="ORF">AVEN_130230_1</name>
</gene>
<dbReference type="EMBL" id="BGPR01234883">
    <property type="protein sequence ID" value="GBL88974.1"/>
    <property type="molecule type" value="Genomic_DNA"/>
</dbReference>
<proteinExistence type="predicted"/>
<dbReference type="Proteomes" id="UP000499080">
    <property type="component" value="Unassembled WGS sequence"/>
</dbReference>
<sequence length="101" mass="11513">MVVTCLHIANNQEPIISIACLKILNDSRNLRFKFVSRRAVKNSNQYWGIIWLENPISNARHRNQEIPAPGHPDKTSVGVVSVDRLSFNINSRDTKGSSYFF</sequence>
<name>A0A4Y2BCX4_ARAVE</name>
<organism evidence="1 2">
    <name type="scientific">Araneus ventricosus</name>
    <name type="common">Orbweaver spider</name>
    <name type="synonym">Epeira ventricosa</name>
    <dbReference type="NCBI Taxonomy" id="182803"/>
    <lineage>
        <taxon>Eukaryota</taxon>
        <taxon>Metazoa</taxon>
        <taxon>Ecdysozoa</taxon>
        <taxon>Arthropoda</taxon>
        <taxon>Chelicerata</taxon>
        <taxon>Arachnida</taxon>
        <taxon>Araneae</taxon>
        <taxon>Araneomorphae</taxon>
        <taxon>Entelegynae</taxon>
        <taxon>Araneoidea</taxon>
        <taxon>Araneidae</taxon>
        <taxon>Araneus</taxon>
    </lineage>
</organism>